<dbReference type="PANTHER" id="PTHR45613">
    <property type="entry name" value="PENTATRICOPEPTIDE REPEAT-CONTAINING PROTEIN"/>
    <property type="match status" value="1"/>
</dbReference>
<name>A0ABR0V0T8_REHGL</name>
<feature type="repeat" description="PPR" evidence="2">
    <location>
        <begin position="917"/>
        <end position="951"/>
    </location>
</feature>
<organism evidence="3 4">
    <name type="scientific">Rehmannia glutinosa</name>
    <name type="common">Chinese foxglove</name>
    <dbReference type="NCBI Taxonomy" id="99300"/>
    <lineage>
        <taxon>Eukaryota</taxon>
        <taxon>Viridiplantae</taxon>
        <taxon>Streptophyta</taxon>
        <taxon>Embryophyta</taxon>
        <taxon>Tracheophyta</taxon>
        <taxon>Spermatophyta</taxon>
        <taxon>Magnoliopsida</taxon>
        <taxon>eudicotyledons</taxon>
        <taxon>Gunneridae</taxon>
        <taxon>Pentapetalae</taxon>
        <taxon>asterids</taxon>
        <taxon>lamiids</taxon>
        <taxon>Lamiales</taxon>
        <taxon>Orobanchaceae</taxon>
        <taxon>Rehmannieae</taxon>
        <taxon>Rehmannia</taxon>
    </lineage>
</organism>
<dbReference type="Pfam" id="PF13041">
    <property type="entry name" value="PPR_2"/>
    <property type="match status" value="1"/>
</dbReference>
<dbReference type="EMBL" id="JABTTQ020001745">
    <property type="protein sequence ID" value="KAK6128359.1"/>
    <property type="molecule type" value="Genomic_DNA"/>
</dbReference>
<feature type="repeat" description="PPR" evidence="2">
    <location>
        <begin position="402"/>
        <end position="436"/>
    </location>
</feature>
<feature type="repeat" description="PPR" evidence="2">
    <location>
        <begin position="437"/>
        <end position="471"/>
    </location>
</feature>
<feature type="repeat" description="PPR" evidence="2">
    <location>
        <begin position="192"/>
        <end position="226"/>
    </location>
</feature>
<dbReference type="Proteomes" id="UP001318860">
    <property type="component" value="Unassembled WGS sequence"/>
</dbReference>
<dbReference type="Pfam" id="PF01535">
    <property type="entry name" value="PPR"/>
    <property type="match status" value="6"/>
</dbReference>
<dbReference type="InterPro" id="IPR002885">
    <property type="entry name" value="PPR_rpt"/>
</dbReference>
<dbReference type="PROSITE" id="PS51375">
    <property type="entry name" value="PPR"/>
    <property type="match status" value="9"/>
</dbReference>
<feature type="repeat" description="PPR" evidence="2">
    <location>
        <begin position="708"/>
        <end position="742"/>
    </location>
</feature>
<feature type="repeat" description="PPR" evidence="2">
    <location>
        <begin position="812"/>
        <end position="846"/>
    </location>
</feature>
<dbReference type="PANTHER" id="PTHR45613:SF452">
    <property type="entry name" value="OS02G0582300 PROTEIN"/>
    <property type="match status" value="1"/>
</dbReference>
<evidence type="ECO:0008006" key="5">
    <source>
        <dbReference type="Google" id="ProtNLM"/>
    </source>
</evidence>
<dbReference type="InterPro" id="IPR011990">
    <property type="entry name" value="TPR-like_helical_dom_sf"/>
</dbReference>
<keyword evidence="4" id="KW-1185">Reference proteome</keyword>
<accession>A0ABR0V0T8</accession>
<feature type="repeat" description="PPR" evidence="2">
    <location>
        <begin position="608"/>
        <end position="642"/>
    </location>
</feature>
<feature type="repeat" description="PPR" evidence="2">
    <location>
        <begin position="1052"/>
        <end position="1086"/>
    </location>
</feature>
<protein>
    <recommendedName>
        <fullName evidence="5">Pentatricopeptide repeat-containing protein</fullName>
    </recommendedName>
</protein>
<comment type="caution">
    <text evidence="3">The sequence shown here is derived from an EMBL/GenBank/DDBJ whole genome shotgun (WGS) entry which is preliminary data.</text>
</comment>
<sequence>MPKRIRFHHKTPCYKRVSSILNRILFYPRETRFSTAASIANPKTPSSSEKEHTHKDLSSLKFSGIAKTVISKWDNQKGETYTSLSLKDYFLRLSNISPEIIRRFWRVSVLKPQDVLEILLGFESDKGKYDIEVKKVESLWGIFKWASEQTRELEHFPQSCKIMALLLVQVGYFREAEYLLSKKESQGILLDCEEVFNNLIEGYLGEFELDRGLSIYERMKRLALVPSLLSYKALVNYLVELNETQLMYHVYMDMIKMGMGMTVDENGISENVIRLLCIDGKVQEARDLVKRIMNYGIKPSNLVVNAISTGYCDKKDYNDLLSFFAEVKIAPDVILGNKILFSLCRNFGVEQASMFLHKLEELGFCPDEITLGILVGFSCREGKLKNAFFYISDILSRGLKPNVHSYNSLLSGMFKEGMWMHARDMLVEMNDIGVSPDLSTFRVLLAGFCKARLFDEVKAIVSEMADHDLIDLSSLEDPLTKGFMILGLSPLQVKIKRDNDKGFSKTEFFDNLGNGLYLDTDLDEYEKKNTRVLEDAMVPDFNSSIIEKIHSRDIKSTQVIVDEMFRWGQELSLPALSSLLNRLSRSPSSVETINNHLAIMSKSIYQLDHRTLNMLVQTYSRKGFTFSARTLFNGMVRRGYTIEKGTYSALLFDICKKGDLRSFQYLCELARKSNWSPEAKDGNALLGYLCKNKWFSEVFELVETTILDQMAYSRLVSGFCEEKRFTEAFEIFEFMLSQYLSPPVDISALVISQLCKTNFEKAVEVKNIYLRDQPCALLPINGALINGLCKSGKSEEAASLFKEVLLKGLVPNFEVYNALIEGYCGENNFKKVKELLGVMIRKNLSISISSYSKMARLTCTEGKFSLPLSLKELMLQVTHHPELVLYNILIFHISSTRKSFLLDGVIHALQEKELHFDDVTYNFVIRGYLLCNDISRSLRYLMTMIKQELRPSNRSLRKVIIRLCHKGKLELALDLSREMELRGWKFGSVVQNNIVDALLHNGKLIEAVEFLNTMALKDLIPDNVNYDYLIKRFYQHALDFYTEMLHRDLKPSLVTREILVCGLSECGRLEEAENLLKSMIQLGETPRREVFESLINKYRCEKNISKASEVLRVMQQKGYVPDFDTHWSLISNLSNSSKKDDNRKNSSFLSSLLSGFGFERKNHDSKVG</sequence>
<dbReference type="NCBIfam" id="TIGR00756">
    <property type="entry name" value="PPR"/>
    <property type="match status" value="4"/>
</dbReference>
<dbReference type="Gene3D" id="1.25.40.10">
    <property type="entry name" value="Tetratricopeptide repeat domain"/>
    <property type="match status" value="8"/>
</dbReference>
<keyword evidence="1" id="KW-0677">Repeat</keyword>
<evidence type="ECO:0000313" key="4">
    <source>
        <dbReference type="Proteomes" id="UP001318860"/>
    </source>
</evidence>
<gene>
    <name evidence="3" type="ORF">DH2020_037890</name>
</gene>
<feature type="repeat" description="PPR" evidence="2">
    <location>
        <begin position="777"/>
        <end position="811"/>
    </location>
</feature>
<reference evidence="3 4" key="1">
    <citation type="journal article" date="2021" name="Comput. Struct. Biotechnol. J.">
        <title>De novo genome assembly of the potent medicinal plant Rehmannia glutinosa using nanopore technology.</title>
        <authorList>
            <person name="Ma L."/>
            <person name="Dong C."/>
            <person name="Song C."/>
            <person name="Wang X."/>
            <person name="Zheng X."/>
            <person name="Niu Y."/>
            <person name="Chen S."/>
            <person name="Feng W."/>
        </authorList>
    </citation>
    <scope>NUCLEOTIDE SEQUENCE [LARGE SCALE GENOMIC DNA]</scope>
    <source>
        <strain evidence="3">DH-2019</strain>
    </source>
</reference>
<proteinExistence type="predicted"/>
<evidence type="ECO:0000256" key="2">
    <source>
        <dbReference type="PROSITE-ProRule" id="PRU00708"/>
    </source>
</evidence>
<evidence type="ECO:0000313" key="3">
    <source>
        <dbReference type="EMBL" id="KAK6128359.1"/>
    </source>
</evidence>
<evidence type="ECO:0000256" key="1">
    <source>
        <dbReference type="ARBA" id="ARBA00022737"/>
    </source>
</evidence>